<gene>
    <name evidence="2" type="ORF">C4F49_10870</name>
</gene>
<accession>A0A928UZB5</accession>
<feature type="compositionally biased region" description="Gly residues" evidence="1">
    <location>
        <begin position="203"/>
        <end position="232"/>
    </location>
</feature>
<feature type="region of interest" description="Disordered" evidence="1">
    <location>
        <begin position="203"/>
        <end position="249"/>
    </location>
</feature>
<keyword evidence="3" id="KW-1185">Reference proteome</keyword>
<organism evidence="2 3">
    <name type="scientific">Sphingobacterium hungaricum</name>
    <dbReference type="NCBI Taxonomy" id="2082723"/>
    <lineage>
        <taxon>Bacteria</taxon>
        <taxon>Pseudomonadati</taxon>
        <taxon>Bacteroidota</taxon>
        <taxon>Sphingobacteriia</taxon>
        <taxon>Sphingobacteriales</taxon>
        <taxon>Sphingobacteriaceae</taxon>
        <taxon>Sphingobacterium</taxon>
    </lineage>
</organism>
<evidence type="ECO:0000313" key="3">
    <source>
        <dbReference type="Proteomes" id="UP000616201"/>
    </source>
</evidence>
<feature type="compositionally biased region" description="Polar residues" evidence="1">
    <location>
        <begin position="236"/>
        <end position="249"/>
    </location>
</feature>
<dbReference type="Proteomes" id="UP000616201">
    <property type="component" value="Unassembled WGS sequence"/>
</dbReference>
<dbReference type="AlphaFoldDB" id="A0A928UZB5"/>
<name>A0A928UZB5_9SPHI</name>
<comment type="caution">
    <text evidence="2">The sequence shown here is derived from an EMBL/GenBank/DDBJ whole genome shotgun (WGS) entry which is preliminary data.</text>
</comment>
<sequence>MLQVAFCQDKKGLYSFKPVEETIKVDGNLKEWEKSLYVISKDSSWFFNALVKNNNLYVGVRVVNLFLQSEATKNGILVNINAQGKKKDGAKLIFPKPDPESLRVMTDEKNAGSVFHREQLLAKADGYHVEGFESFVDGLLSFANGYGLKAVAKLDSMDNLVYECVIPLKLLKLEAEQTKLAIQIAINKMAQDKPTVALNDGNASGGMPQGGGMRGGGGGRGGMRGGAGGGMRPSGSDGNRTTENRTASAKTEVWFVDTIN</sequence>
<proteinExistence type="predicted"/>
<evidence type="ECO:0000256" key="1">
    <source>
        <dbReference type="SAM" id="MobiDB-lite"/>
    </source>
</evidence>
<protein>
    <submittedName>
        <fullName evidence="2">Uncharacterized protein</fullName>
    </submittedName>
</protein>
<dbReference type="Gene3D" id="2.60.40.1190">
    <property type="match status" value="1"/>
</dbReference>
<dbReference type="EMBL" id="PRDK01000005">
    <property type="protein sequence ID" value="MBE8714185.1"/>
    <property type="molecule type" value="Genomic_DNA"/>
</dbReference>
<evidence type="ECO:0000313" key="2">
    <source>
        <dbReference type="EMBL" id="MBE8714185.1"/>
    </source>
</evidence>
<reference evidence="2" key="1">
    <citation type="submission" date="2018-02" db="EMBL/GenBank/DDBJ databases">
        <authorList>
            <person name="Vasarhelyi B.M."/>
            <person name="Deshmukh S."/>
            <person name="Balint B."/>
            <person name="Kukolya J."/>
        </authorList>
    </citation>
    <scope>NUCLEOTIDE SEQUENCE</scope>
    <source>
        <strain evidence="2">KB22</strain>
    </source>
</reference>